<dbReference type="GO" id="GO:0006313">
    <property type="term" value="P:DNA transposition"/>
    <property type="evidence" value="ECO:0007669"/>
    <property type="project" value="InterPro"/>
</dbReference>
<accession>A0A832GZE0</accession>
<evidence type="ECO:0000313" key="1">
    <source>
        <dbReference type="EMBL" id="HGW93330.1"/>
    </source>
</evidence>
<dbReference type="AlphaFoldDB" id="A0A832GZE0"/>
<comment type="caution">
    <text evidence="1">The sequence shown here is derived from an EMBL/GenBank/DDBJ whole genome shotgun (WGS) entry which is preliminary data.</text>
</comment>
<dbReference type="EMBL" id="DSRD01000222">
    <property type="protein sequence ID" value="HGW93330.1"/>
    <property type="molecule type" value="Genomic_DNA"/>
</dbReference>
<sequence>MVVRAQEGQSGLGVGRLVPPRTRQIVAYFIGDRTETSCLQLWRRIPRAYTRCHSFSDFWDAYQRVFATDRHQSVGKDSGETNHIERWFNTLRQRLARFVRKTLSFSKSDRFHEFVFRLFVHHYNRMCISQ</sequence>
<proteinExistence type="predicted"/>
<reference evidence="1" key="1">
    <citation type="journal article" date="2020" name="mSystems">
        <title>Genome- and Community-Level Interaction Insights into Carbon Utilization and Element Cycling Functions of Hydrothermarchaeota in Hydrothermal Sediment.</title>
        <authorList>
            <person name="Zhou Z."/>
            <person name="Liu Y."/>
            <person name="Xu W."/>
            <person name="Pan J."/>
            <person name="Luo Z.H."/>
            <person name="Li M."/>
        </authorList>
    </citation>
    <scope>NUCLEOTIDE SEQUENCE [LARGE SCALE GENOMIC DNA]</scope>
    <source>
        <strain evidence="1">SpSt-402</strain>
    </source>
</reference>
<dbReference type="GO" id="GO:0003677">
    <property type="term" value="F:DNA binding"/>
    <property type="evidence" value="ECO:0007669"/>
    <property type="project" value="InterPro"/>
</dbReference>
<organism evidence="1">
    <name type="scientific">Oscillatoriales cyanobacterium SpSt-402</name>
    <dbReference type="NCBI Taxonomy" id="2282168"/>
    <lineage>
        <taxon>Bacteria</taxon>
        <taxon>Bacillati</taxon>
        <taxon>Cyanobacteriota</taxon>
        <taxon>Cyanophyceae</taxon>
        <taxon>Oscillatoriophycideae</taxon>
        <taxon>Oscillatoriales</taxon>
    </lineage>
</organism>
<protein>
    <submittedName>
        <fullName evidence="1">IS1 family transposase</fullName>
    </submittedName>
</protein>
<gene>
    <name evidence="1" type="ORF">ENR47_03450</name>
</gene>
<dbReference type="GO" id="GO:0004803">
    <property type="term" value="F:transposase activity"/>
    <property type="evidence" value="ECO:0007669"/>
    <property type="project" value="InterPro"/>
</dbReference>
<name>A0A832GZE0_9CYAN</name>
<dbReference type="InterPro" id="IPR005063">
    <property type="entry name" value="Transposase_27"/>
</dbReference>
<dbReference type="Pfam" id="PF03400">
    <property type="entry name" value="DDE_Tnp_IS1"/>
    <property type="match status" value="1"/>
</dbReference>